<evidence type="ECO:0000256" key="3">
    <source>
        <dbReference type="ARBA" id="ARBA00023002"/>
    </source>
</evidence>
<dbReference type="InterPro" id="IPR000415">
    <property type="entry name" value="Nitroreductase-like"/>
</dbReference>
<sequence length="188" mass="21862">MHEGLKKRRSYYNIGRDIPVSQEEVINLVKEVVHQVPDSFNNKSQSVVLALGEYQDKLWDAIYDVFGGKVPREKIDSFKNGYGTVLYFIDKQKVENLKEQFPAYSDRFDEWSHVANGMLQINIWTELRNLGIGASIQHYNPVIDDVVKEMFDVPKDWILVGQMPFGQILEEPEPKDRGNVEDRLKIFK</sequence>
<dbReference type="GO" id="GO:0034599">
    <property type="term" value="P:cellular response to oxidative stress"/>
    <property type="evidence" value="ECO:0007669"/>
    <property type="project" value="InterPro"/>
</dbReference>
<dbReference type="AlphaFoldDB" id="E0NL53"/>
<dbReference type="eggNOG" id="COG3560">
    <property type="taxonomic scope" value="Bacteria"/>
</dbReference>
<name>E0NL53_9FIRM</name>
<evidence type="ECO:0000313" key="6">
    <source>
        <dbReference type="Proteomes" id="UP000003280"/>
    </source>
</evidence>
<dbReference type="STRING" id="862517.HMPREF9225_0892"/>
<dbReference type="OrthoDB" id="9810617at2"/>
<dbReference type="Proteomes" id="UP000003280">
    <property type="component" value="Unassembled WGS sequence"/>
</dbReference>
<dbReference type="CDD" id="cd02140">
    <property type="entry name" value="Frm2-like"/>
    <property type="match status" value="1"/>
</dbReference>
<dbReference type="InterPro" id="IPR033877">
    <property type="entry name" value="Frm2/Hbn1"/>
</dbReference>
<dbReference type="GO" id="GO:0016491">
    <property type="term" value="F:oxidoreductase activity"/>
    <property type="evidence" value="ECO:0007669"/>
    <property type="project" value="UniProtKB-KW"/>
</dbReference>
<evidence type="ECO:0000256" key="2">
    <source>
        <dbReference type="ARBA" id="ARBA00022490"/>
    </source>
</evidence>
<evidence type="ECO:0000259" key="4">
    <source>
        <dbReference type="Pfam" id="PF00881"/>
    </source>
</evidence>
<dbReference type="HOGENOM" id="CLU_073125_1_0_9"/>
<dbReference type="EMBL" id="AEEH01000034">
    <property type="protein sequence ID" value="EFM25486.1"/>
    <property type="molecule type" value="Genomic_DNA"/>
</dbReference>
<evidence type="ECO:0000313" key="5">
    <source>
        <dbReference type="EMBL" id="EFM25486.1"/>
    </source>
</evidence>
<proteinExistence type="predicted"/>
<dbReference type="InterPro" id="IPR029479">
    <property type="entry name" value="Nitroreductase"/>
</dbReference>
<dbReference type="GO" id="GO:0005737">
    <property type="term" value="C:cytoplasm"/>
    <property type="evidence" value="ECO:0007669"/>
    <property type="project" value="UniProtKB-SubCell"/>
</dbReference>
<accession>E0NL53</accession>
<organism evidence="5 6">
    <name type="scientific">Peptoniphilus duerdenii ATCC BAA-1640</name>
    <dbReference type="NCBI Taxonomy" id="862517"/>
    <lineage>
        <taxon>Bacteria</taxon>
        <taxon>Bacillati</taxon>
        <taxon>Bacillota</taxon>
        <taxon>Tissierellia</taxon>
        <taxon>Tissierellales</taxon>
        <taxon>Peptoniphilaceae</taxon>
        <taxon>Peptoniphilus</taxon>
    </lineage>
</organism>
<reference evidence="5 6" key="1">
    <citation type="submission" date="2010-07" db="EMBL/GenBank/DDBJ databases">
        <authorList>
            <person name="Muzny D."/>
            <person name="Qin X."/>
            <person name="Deng J."/>
            <person name="Jiang H."/>
            <person name="Liu Y."/>
            <person name="Qu J."/>
            <person name="Song X.-Z."/>
            <person name="Zhang L."/>
            <person name="Thornton R."/>
            <person name="Coyle M."/>
            <person name="Francisco L."/>
            <person name="Jackson L."/>
            <person name="Javaid M."/>
            <person name="Korchina V."/>
            <person name="Kovar C."/>
            <person name="Mata R."/>
            <person name="Mathew T."/>
            <person name="Ngo R."/>
            <person name="Nguyen L."/>
            <person name="Nguyen N."/>
            <person name="Okwuonu G."/>
            <person name="Ongeri F."/>
            <person name="Pham C."/>
            <person name="Simmons D."/>
            <person name="Wilczek-Boney K."/>
            <person name="Hale W."/>
            <person name="Jakkamsetti A."/>
            <person name="Pham P."/>
            <person name="Ruth R."/>
            <person name="San Lucas F."/>
            <person name="Warren J."/>
            <person name="Zhang J."/>
            <person name="Zhao Z."/>
            <person name="Zhou C."/>
            <person name="Zhu D."/>
            <person name="Lee S."/>
            <person name="Bess C."/>
            <person name="Blankenburg K."/>
            <person name="Forbes L."/>
            <person name="Fu Q."/>
            <person name="Gubbala S."/>
            <person name="Hirani K."/>
            <person name="Jayaseelan J.C."/>
            <person name="Lara F."/>
            <person name="Munidasa M."/>
            <person name="Palculict T."/>
            <person name="Patil S."/>
            <person name="Pu L.-L."/>
            <person name="Saada N."/>
            <person name="Tang L."/>
            <person name="Weissenberger G."/>
            <person name="Zhu Y."/>
            <person name="Hemphill L."/>
            <person name="Shang Y."/>
            <person name="Youmans B."/>
            <person name="Ayvaz T."/>
            <person name="Ross M."/>
            <person name="Santibanez J."/>
            <person name="Aqrawi P."/>
            <person name="Gross S."/>
            <person name="Joshi V."/>
            <person name="Fowler G."/>
            <person name="Nazareth L."/>
            <person name="Reid J."/>
            <person name="Worley K."/>
            <person name="Petrosino J."/>
            <person name="Highlander S."/>
            <person name="Gibbs R."/>
        </authorList>
    </citation>
    <scope>NUCLEOTIDE SEQUENCE [LARGE SCALE GENOMIC DNA]</scope>
    <source>
        <strain evidence="5 6">ATCC BAA-1640</strain>
    </source>
</reference>
<dbReference type="Pfam" id="PF00881">
    <property type="entry name" value="Nitroreductase"/>
    <property type="match status" value="1"/>
</dbReference>
<comment type="subcellular location">
    <subcellularLocation>
        <location evidence="1">Cytoplasm</location>
    </subcellularLocation>
</comment>
<comment type="caution">
    <text evidence="5">The sequence shown here is derived from an EMBL/GenBank/DDBJ whole genome shotgun (WGS) entry which is preliminary data.</text>
</comment>
<feature type="domain" description="Nitroreductase" evidence="4">
    <location>
        <begin position="5"/>
        <end position="166"/>
    </location>
</feature>
<dbReference type="SUPFAM" id="SSF55469">
    <property type="entry name" value="FMN-dependent nitroreductase-like"/>
    <property type="match status" value="1"/>
</dbReference>
<dbReference type="RefSeq" id="WP_008901707.1">
    <property type="nucleotide sequence ID" value="NZ_GL397071.1"/>
</dbReference>
<keyword evidence="3" id="KW-0560">Oxidoreductase</keyword>
<dbReference type="PANTHER" id="PTHR43035">
    <property type="entry name" value="FATTY ACID REPRESSION MUTANT PROTEIN 2-RELATED"/>
    <property type="match status" value="1"/>
</dbReference>
<keyword evidence="6" id="KW-1185">Reference proteome</keyword>
<protein>
    <recommendedName>
        <fullName evidence="4">Nitroreductase domain-containing protein</fullName>
    </recommendedName>
</protein>
<evidence type="ECO:0000256" key="1">
    <source>
        <dbReference type="ARBA" id="ARBA00004496"/>
    </source>
</evidence>
<dbReference type="Gene3D" id="3.40.109.10">
    <property type="entry name" value="NADH Oxidase"/>
    <property type="match status" value="1"/>
</dbReference>
<dbReference type="PANTHER" id="PTHR43035:SF1">
    <property type="entry name" value="FATTY ACID REPRESSION MUTANT PROTEIN 2-RELATED"/>
    <property type="match status" value="1"/>
</dbReference>
<dbReference type="FunFam" id="3.40.109.10:FF:000001">
    <property type="entry name" value="Nitroreductase family"/>
    <property type="match status" value="1"/>
</dbReference>
<keyword evidence="2" id="KW-0963">Cytoplasm</keyword>
<gene>
    <name evidence="5" type="ORF">HMPREF9225_0892</name>
</gene>